<dbReference type="Pfam" id="PF03130">
    <property type="entry name" value="HEAT_PBS"/>
    <property type="match status" value="5"/>
</dbReference>
<proteinExistence type="predicted"/>
<accession>A0A810L340</accession>
<dbReference type="AlphaFoldDB" id="A0A810L340"/>
<dbReference type="GO" id="GO:0016491">
    <property type="term" value="F:oxidoreductase activity"/>
    <property type="evidence" value="ECO:0007669"/>
    <property type="project" value="TreeGrafter"/>
</dbReference>
<organism evidence="1 2">
    <name type="scientific">Actinocatenispora sera</name>
    <dbReference type="NCBI Taxonomy" id="390989"/>
    <lineage>
        <taxon>Bacteria</taxon>
        <taxon>Bacillati</taxon>
        <taxon>Actinomycetota</taxon>
        <taxon>Actinomycetes</taxon>
        <taxon>Micromonosporales</taxon>
        <taxon>Micromonosporaceae</taxon>
        <taxon>Actinocatenispora</taxon>
    </lineage>
</organism>
<evidence type="ECO:0000313" key="1">
    <source>
        <dbReference type="EMBL" id="BCJ28836.1"/>
    </source>
</evidence>
<dbReference type="SUPFAM" id="SSF48371">
    <property type="entry name" value="ARM repeat"/>
    <property type="match status" value="2"/>
</dbReference>
<name>A0A810L340_9ACTN</name>
<dbReference type="EMBL" id="AP023354">
    <property type="protein sequence ID" value="BCJ28836.1"/>
    <property type="molecule type" value="Genomic_DNA"/>
</dbReference>
<dbReference type="InterPro" id="IPR016024">
    <property type="entry name" value="ARM-type_fold"/>
</dbReference>
<keyword evidence="2" id="KW-1185">Reference proteome</keyword>
<dbReference type="Proteomes" id="UP000680750">
    <property type="component" value="Chromosome"/>
</dbReference>
<sequence length="560" mass="58571">MATVTVMTETPQPPDPQVKRDASALIRALRRRRFGREKNAPRRERIERDAAEALGDLGDQRALVPLRDWAVRHCDDLFLHGKAITSMGRIGGPAAADLLIGLLVQPPGTLTDAVSIGIWQASIARALAVVGDPRAIEPLTAVAYRSQSANYARTVTGAVREIGGPAAGDALLRLLTTPPNTTMQEMVLAHAVDDLGQLGEPRAVGPIAVWSRTEQANEYSGATIRSLLRIGGAGAVDALLDLIADPPATATRIQWQTQAATALGMLADQRALPRLQVLVPRLPQDQVRDEVITAIGAIGGPAAADILLGLLAEPPGDTAQARSGVTAAAARALGTAADPRALPTLQELVERSDDAGLRIAAVAGIGHVGGTAAADVLLRMVADPPLREAAAAALGGTGDPRALTLLLQYLHDGTVPAPVVTEALGRLGDQQAVEPLRTHLLAALAAPGEPSTTYASFAQALGALGDSSAVGPLRELLGSSYDNMLSKPTDAQFAAVVRSLALIGGPSAASTLDSLHIREPTAEQLKQAERSDNDYGYYQLLSSVKRHKDLVDAQRTVRRS</sequence>
<dbReference type="Gene3D" id="1.25.10.10">
    <property type="entry name" value="Leucine-rich Repeat Variant"/>
    <property type="match status" value="5"/>
</dbReference>
<dbReference type="InterPro" id="IPR004155">
    <property type="entry name" value="PBS_lyase_HEAT"/>
</dbReference>
<dbReference type="PANTHER" id="PTHR12697">
    <property type="entry name" value="PBS LYASE HEAT-LIKE PROTEIN"/>
    <property type="match status" value="1"/>
</dbReference>
<dbReference type="Pfam" id="PF13646">
    <property type="entry name" value="HEAT_2"/>
    <property type="match status" value="2"/>
</dbReference>
<reference evidence="1" key="1">
    <citation type="submission" date="2020-08" db="EMBL/GenBank/DDBJ databases">
        <title>Whole genome shotgun sequence of Actinocatenispora sera NBRC 101916.</title>
        <authorList>
            <person name="Komaki H."/>
            <person name="Tamura T."/>
        </authorList>
    </citation>
    <scope>NUCLEOTIDE SEQUENCE</scope>
    <source>
        <strain evidence="1">NBRC 101916</strain>
    </source>
</reference>
<dbReference type="PANTHER" id="PTHR12697:SF38">
    <property type="entry name" value="PBS LYASE HEAT DOMAIN PROTEIN REPEAT-CONTAINING PROTEIN"/>
    <property type="match status" value="1"/>
</dbReference>
<dbReference type="KEGG" id="aser:Asera_29440"/>
<protein>
    <recommendedName>
        <fullName evidence="3">HEAT repeat protein</fullName>
    </recommendedName>
</protein>
<evidence type="ECO:0000313" key="2">
    <source>
        <dbReference type="Proteomes" id="UP000680750"/>
    </source>
</evidence>
<evidence type="ECO:0008006" key="3">
    <source>
        <dbReference type="Google" id="ProtNLM"/>
    </source>
</evidence>
<gene>
    <name evidence="1" type="ORF">Asera_29440</name>
</gene>
<dbReference type="InterPro" id="IPR011989">
    <property type="entry name" value="ARM-like"/>
</dbReference>
<dbReference type="SMART" id="SM00567">
    <property type="entry name" value="EZ_HEAT"/>
    <property type="match status" value="12"/>
</dbReference>